<proteinExistence type="inferred from homology"/>
<dbReference type="AlphaFoldDB" id="A0A839TZ23"/>
<dbReference type="EC" id="1.1.1.281" evidence="4"/>
<dbReference type="Proteomes" id="UP000517523">
    <property type="component" value="Unassembled WGS sequence"/>
</dbReference>
<keyword evidence="4" id="KW-0560">Oxidoreductase</keyword>
<reference evidence="4 5" key="1">
    <citation type="submission" date="2020-08" db="EMBL/GenBank/DDBJ databases">
        <title>Genomic Encyclopedia of Type Strains, Phase III (KMG-III): the genomes of soil and plant-associated and newly described type strains.</title>
        <authorList>
            <person name="Whitman W."/>
        </authorList>
    </citation>
    <scope>NUCLEOTIDE SEQUENCE [LARGE SCALE GENOMIC DNA]</scope>
    <source>
        <strain evidence="4 5">CECT 5831</strain>
    </source>
</reference>
<accession>A0A839TZ23</accession>
<gene>
    <name evidence="4" type="ORF">FHS19_006444</name>
</gene>
<dbReference type="Gene3D" id="3.40.50.720">
    <property type="entry name" value="NAD(P)-binding Rossmann-like Domain"/>
    <property type="match status" value="1"/>
</dbReference>
<dbReference type="Gene3D" id="3.90.25.10">
    <property type="entry name" value="UDP-galactose 4-epimerase, domain 1"/>
    <property type="match status" value="1"/>
</dbReference>
<feature type="domain" description="NAD-dependent epimerase/dehydratase" evidence="3">
    <location>
        <begin position="12"/>
        <end position="234"/>
    </location>
</feature>
<evidence type="ECO:0000313" key="5">
    <source>
        <dbReference type="Proteomes" id="UP000517523"/>
    </source>
</evidence>
<evidence type="ECO:0000259" key="3">
    <source>
        <dbReference type="Pfam" id="PF01370"/>
    </source>
</evidence>
<name>A0A839TZ23_9BACL</name>
<evidence type="ECO:0000256" key="2">
    <source>
        <dbReference type="SAM" id="MobiDB-lite"/>
    </source>
</evidence>
<dbReference type="GO" id="GO:0033705">
    <property type="term" value="F:GDP-4-dehydro-6-deoxy-D-mannose reductase activity"/>
    <property type="evidence" value="ECO:0007669"/>
    <property type="project" value="UniProtKB-EC"/>
</dbReference>
<organism evidence="4 5">
    <name type="scientific">Paenibacillus rhizosphaerae</name>
    <dbReference type="NCBI Taxonomy" id="297318"/>
    <lineage>
        <taxon>Bacteria</taxon>
        <taxon>Bacillati</taxon>
        <taxon>Bacillota</taxon>
        <taxon>Bacilli</taxon>
        <taxon>Bacillales</taxon>
        <taxon>Paenibacillaceae</taxon>
        <taxon>Paenibacillus</taxon>
    </lineage>
</organism>
<sequence length="309" mass="33941">MDALSDVRKRVILITGATGFTGSHACRYFAGLGMQVAAIVRQVKPADHVDGVKYYRCDLRDRARVEELVHAVSPDYVLHLGGKNSVPESWQDPLTYMETNLLFTLYLLNALRPFPSCRILVAGSMTVFPLAPPFRPTHPYGLSKSLQQTAAVSWGLLYKQSVMIAEPANLIGPGPSTGFCALLGRYIAAWEQGKAAQAFQVSSRSAQRDFLDVRDAVKAYGYLLEHGNPGEIYPIRSGRYVSLGEIADLFIEISGSKPPIDWGDSDDWSKAGSQEPPGLQLADWQPAISLRTSLQDILLYYRSQEGGSS</sequence>
<dbReference type="PANTHER" id="PTHR43000">
    <property type="entry name" value="DTDP-D-GLUCOSE 4,6-DEHYDRATASE-RELATED"/>
    <property type="match status" value="1"/>
</dbReference>
<comment type="caution">
    <text evidence="4">The sequence shown here is derived from an EMBL/GenBank/DDBJ whole genome shotgun (WGS) entry which is preliminary data.</text>
</comment>
<feature type="region of interest" description="Disordered" evidence="2">
    <location>
        <begin position="258"/>
        <end position="280"/>
    </location>
</feature>
<dbReference type="InterPro" id="IPR001509">
    <property type="entry name" value="Epimerase_deHydtase"/>
</dbReference>
<dbReference type="SUPFAM" id="SSF51735">
    <property type="entry name" value="NAD(P)-binding Rossmann-fold domains"/>
    <property type="match status" value="1"/>
</dbReference>
<evidence type="ECO:0000313" key="4">
    <source>
        <dbReference type="EMBL" id="MBB3131721.1"/>
    </source>
</evidence>
<dbReference type="EMBL" id="JACHXJ010000007">
    <property type="protein sequence ID" value="MBB3131721.1"/>
    <property type="molecule type" value="Genomic_DNA"/>
</dbReference>
<dbReference type="InterPro" id="IPR036291">
    <property type="entry name" value="NAD(P)-bd_dom_sf"/>
</dbReference>
<dbReference type="RefSeq" id="WP_183586949.1">
    <property type="nucleotide sequence ID" value="NZ_JACHXJ010000007.1"/>
</dbReference>
<comment type="similarity">
    <text evidence="1">Belongs to the NAD(P)-dependent epimerase/dehydratase family.</text>
</comment>
<evidence type="ECO:0000256" key="1">
    <source>
        <dbReference type="ARBA" id="ARBA00007637"/>
    </source>
</evidence>
<protein>
    <submittedName>
        <fullName evidence="4">GDP-4-dehydro-6-deoxy-D-mannose reductase</fullName>
        <ecNumber evidence="4">1.1.1.281</ecNumber>
    </submittedName>
</protein>
<dbReference type="Pfam" id="PF01370">
    <property type="entry name" value="Epimerase"/>
    <property type="match status" value="1"/>
</dbReference>